<gene>
    <name evidence="2" type="ORF">K9W46_00030</name>
</gene>
<dbReference type="AlphaFoldDB" id="A0A9Y1BQZ2"/>
<keyword evidence="1" id="KW-1133">Transmembrane helix</keyword>
<dbReference type="EMBL" id="CP084167">
    <property type="protein sequence ID" value="UJG43584.1"/>
    <property type="molecule type" value="Genomic_DNA"/>
</dbReference>
<organism evidence="2">
    <name type="scientific">Candidatus Heimdallarchaeum endolithica</name>
    <dbReference type="NCBI Taxonomy" id="2876572"/>
    <lineage>
        <taxon>Archaea</taxon>
        <taxon>Promethearchaeati</taxon>
        <taxon>Candidatus Heimdallarchaeota</taxon>
        <taxon>Candidatus Heimdallarchaeia (ex Rinke et al. 2021) (nom. nud.)</taxon>
        <taxon>Candidatus Heimdallarchaeales</taxon>
        <taxon>Candidatus Heimdallarchaeaceae</taxon>
        <taxon>Candidatus Heimdallarchaeum</taxon>
    </lineage>
</organism>
<reference evidence="2" key="1">
    <citation type="journal article" date="2022" name="Nat. Microbiol.">
        <title>Unique mobile elements and scalable gene flow at the prokaryote-eukaryote boundary revealed by circularized Asgard archaea genomes.</title>
        <authorList>
            <person name="Wu F."/>
            <person name="Speth D.R."/>
            <person name="Philosof A."/>
            <person name="Cremiere A."/>
            <person name="Narayanan A."/>
            <person name="Barco R.A."/>
            <person name="Connon S.A."/>
            <person name="Amend J.P."/>
            <person name="Antoshechkin I.A."/>
            <person name="Orphan V.J."/>
        </authorList>
    </citation>
    <scope>NUCLEOTIDE SEQUENCE</scope>
    <source>
        <strain evidence="2">PR6</strain>
    </source>
</reference>
<dbReference type="Proteomes" id="UP001200513">
    <property type="component" value="Chromosome"/>
</dbReference>
<name>A0A9Y1BQZ2_9ARCH</name>
<evidence type="ECO:0000256" key="1">
    <source>
        <dbReference type="SAM" id="Phobius"/>
    </source>
</evidence>
<protein>
    <submittedName>
        <fullName evidence="2">Uncharacterized protein</fullName>
    </submittedName>
</protein>
<keyword evidence="1" id="KW-0812">Transmembrane</keyword>
<keyword evidence="1" id="KW-0472">Membrane</keyword>
<evidence type="ECO:0000313" key="2">
    <source>
        <dbReference type="EMBL" id="UJG43584.1"/>
    </source>
</evidence>
<feature type="transmembrane region" description="Helical" evidence="1">
    <location>
        <begin position="497"/>
        <end position="516"/>
    </location>
</feature>
<accession>A0A9Y1BQZ2</accession>
<proteinExistence type="predicted"/>
<sequence length="524" mass="58313">MNKSHFFTFLFIFSIIGGAFVHIDTYASSEDELLAKLTPEDIIPEALGIFSADIDVEYSRTGQTLRSTYHIDTVIQAPVIKSDDTGKIALNPRDSTEADKEDFGIPQLAGDKAYLVKSTTDTEYAKLNILDNFAVENYQYLLLENAMSISSNAITVKVSFANSLTADISNATQTNNVTLTSTIYAIRQTLWWNLAEETTSAYPYVINIEITQVDLYGYYIFRFENNRYVIDTRYDILYLDTDDTPITTLSESINTVEHNYERYVRPHTDDLSLKATVLDNLNETKMMSVQTPIESTSDMYVRAVGWTRADDLEDDLKEAWRQQLNLPEDARIVGYNLTKGYIQWILNWGLVKLLKRELQEQMEFSSDYVTLVNNALRKILPLCAVANDEDAFDAVKLFVSGYETRGFWDTIKSTVKSTTSAVATVAKKVVDLPVKTIDALGNAAAKVVTPVAQTVQSVTPHVTNMIKDNVGHITNGVVGVAGAAKDLGKGIMDSLKVPLMIVAGVAGVGIVIFLIIRFGPMLKK</sequence>